<gene>
    <name evidence="2" type="ORF">LIER_31523</name>
</gene>
<feature type="compositionally biased region" description="Low complexity" evidence="1">
    <location>
        <begin position="93"/>
        <end position="105"/>
    </location>
</feature>
<protein>
    <submittedName>
        <fullName evidence="2">Uncharacterized protein</fullName>
    </submittedName>
</protein>
<sequence>MIHVIGQHELTQPLLEPTIMGNYGGKNELTQPLLQGSVMAYTLKFFDFNTNLNSKETSSVGVRGYLGGQHLKAPKTSNKKRAQAYERNGQLASSSKKPSISKATV</sequence>
<name>A0AAV3RUT1_LITER</name>
<evidence type="ECO:0000256" key="1">
    <source>
        <dbReference type="SAM" id="MobiDB-lite"/>
    </source>
</evidence>
<proteinExistence type="predicted"/>
<evidence type="ECO:0000313" key="2">
    <source>
        <dbReference type="EMBL" id="GAA0184235.1"/>
    </source>
</evidence>
<accession>A0AAV3RUT1</accession>
<dbReference type="Proteomes" id="UP001454036">
    <property type="component" value="Unassembled WGS sequence"/>
</dbReference>
<keyword evidence="3" id="KW-1185">Reference proteome</keyword>
<dbReference type="AlphaFoldDB" id="A0AAV3RUT1"/>
<organism evidence="2 3">
    <name type="scientific">Lithospermum erythrorhizon</name>
    <name type="common">Purple gromwell</name>
    <name type="synonym">Lithospermum officinale var. erythrorhizon</name>
    <dbReference type="NCBI Taxonomy" id="34254"/>
    <lineage>
        <taxon>Eukaryota</taxon>
        <taxon>Viridiplantae</taxon>
        <taxon>Streptophyta</taxon>
        <taxon>Embryophyta</taxon>
        <taxon>Tracheophyta</taxon>
        <taxon>Spermatophyta</taxon>
        <taxon>Magnoliopsida</taxon>
        <taxon>eudicotyledons</taxon>
        <taxon>Gunneridae</taxon>
        <taxon>Pentapetalae</taxon>
        <taxon>asterids</taxon>
        <taxon>lamiids</taxon>
        <taxon>Boraginales</taxon>
        <taxon>Boraginaceae</taxon>
        <taxon>Boraginoideae</taxon>
        <taxon>Lithospermeae</taxon>
        <taxon>Lithospermum</taxon>
    </lineage>
</organism>
<comment type="caution">
    <text evidence="2">The sequence shown here is derived from an EMBL/GenBank/DDBJ whole genome shotgun (WGS) entry which is preliminary data.</text>
</comment>
<evidence type="ECO:0000313" key="3">
    <source>
        <dbReference type="Proteomes" id="UP001454036"/>
    </source>
</evidence>
<dbReference type="EMBL" id="BAABME010011744">
    <property type="protein sequence ID" value="GAA0184235.1"/>
    <property type="molecule type" value="Genomic_DNA"/>
</dbReference>
<reference evidence="2 3" key="1">
    <citation type="submission" date="2024-01" db="EMBL/GenBank/DDBJ databases">
        <title>The complete chloroplast genome sequence of Lithospermum erythrorhizon: insights into the phylogenetic relationship among Boraginaceae species and the maternal lineages of purple gromwells.</title>
        <authorList>
            <person name="Okada T."/>
            <person name="Watanabe K."/>
        </authorList>
    </citation>
    <scope>NUCLEOTIDE SEQUENCE [LARGE SCALE GENOMIC DNA]</scope>
</reference>
<feature type="region of interest" description="Disordered" evidence="1">
    <location>
        <begin position="67"/>
        <end position="105"/>
    </location>
</feature>